<proteinExistence type="predicted"/>
<reference evidence="2" key="4">
    <citation type="journal article" date="2015" name="G3 (Bethesda)">
        <title>Genome sequences of three phytopathogenic species of the Magnaporthaceae family of fungi.</title>
        <authorList>
            <person name="Okagaki L.H."/>
            <person name="Nunes C.C."/>
            <person name="Sailsbery J."/>
            <person name="Clay B."/>
            <person name="Brown D."/>
            <person name="John T."/>
            <person name="Oh Y."/>
            <person name="Young N."/>
            <person name="Fitzgerald M."/>
            <person name="Haas B.J."/>
            <person name="Zeng Q."/>
            <person name="Young S."/>
            <person name="Adiconis X."/>
            <person name="Fan L."/>
            <person name="Levin J.Z."/>
            <person name="Mitchell T.K."/>
            <person name="Okubara P.A."/>
            <person name="Farman M.L."/>
            <person name="Kohn L.M."/>
            <person name="Birren B."/>
            <person name="Ma L.-J."/>
            <person name="Dean R.A."/>
        </authorList>
    </citation>
    <scope>NUCLEOTIDE SEQUENCE</scope>
    <source>
        <strain evidence="2">R3-111a-1</strain>
    </source>
</reference>
<evidence type="ECO:0000313" key="2">
    <source>
        <dbReference type="EnsemblFungi" id="EJT77418"/>
    </source>
</evidence>
<reference evidence="1" key="2">
    <citation type="submission" date="2010-07" db="EMBL/GenBank/DDBJ databases">
        <authorList>
            <consortium name="The Broad Institute Genome Sequencing Platform"/>
            <consortium name="Broad Institute Genome Sequencing Center for Infectious Disease"/>
            <person name="Ma L.-J."/>
            <person name="Dead R."/>
            <person name="Young S."/>
            <person name="Zeng Q."/>
            <person name="Koehrsen M."/>
            <person name="Alvarado L."/>
            <person name="Berlin A."/>
            <person name="Chapman S.B."/>
            <person name="Chen Z."/>
            <person name="Freedman E."/>
            <person name="Gellesch M."/>
            <person name="Goldberg J."/>
            <person name="Griggs A."/>
            <person name="Gujja S."/>
            <person name="Heilman E.R."/>
            <person name="Heiman D."/>
            <person name="Hepburn T."/>
            <person name="Howarth C."/>
            <person name="Jen D."/>
            <person name="Larson L."/>
            <person name="Mehta T."/>
            <person name="Neiman D."/>
            <person name="Pearson M."/>
            <person name="Roberts A."/>
            <person name="Saif S."/>
            <person name="Shea T."/>
            <person name="Shenoy N."/>
            <person name="Sisk P."/>
            <person name="Stolte C."/>
            <person name="Sykes S."/>
            <person name="Walk T."/>
            <person name="White J."/>
            <person name="Yandava C."/>
            <person name="Haas B."/>
            <person name="Nusbaum C."/>
            <person name="Birren B."/>
        </authorList>
    </citation>
    <scope>NUCLEOTIDE SEQUENCE</scope>
    <source>
        <strain evidence="1">R3-111a-1</strain>
    </source>
</reference>
<dbReference type="HOGENOM" id="CLU_1315488_0_0_1"/>
<dbReference type="STRING" id="644352.J3P1D3"/>
<dbReference type="eggNOG" id="KOG1198">
    <property type="taxonomic scope" value="Eukaryota"/>
</dbReference>
<sequence>MATESQANSLLSSPPPIDLPDEQILTLPDGRKLAYAIYGDASPGAPTVFYFHGFPGSHREALGYAQAARRRGAGATYLGGGRGEADRRAWADEGADATAMREGLVRSTADAMRGDRAGMGAAWEARVLAEPWGFELGELEGGGRGGEAVTFWHGEDDVNVPVHMARRSAELVAGSGLKVYAGEAHLSTALRSADEVLGTLVGLIRKAGE</sequence>
<dbReference type="GeneID" id="20347788"/>
<organism evidence="1">
    <name type="scientific">Gaeumannomyces tritici (strain R3-111a-1)</name>
    <name type="common">Wheat and barley take-all root rot fungus</name>
    <name type="synonym">Gaeumannomyces graminis var. tritici</name>
    <dbReference type="NCBI Taxonomy" id="644352"/>
    <lineage>
        <taxon>Eukaryota</taxon>
        <taxon>Fungi</taxon>
        <taxon>Dikarya</taxon>
        <taxon>Ascomycota</taxon>
        <taxon>Pezizomycotina</taxon>
        <taxon>Sordariomycetes</taxon>
        <taxon>Sordariomycetidae</taxon>
        <taxon>Magnaporthales</taxon>
        <taxon>Magnaporthaceae</taxon>
        <taxon>Gaeumannomyces</taxon>
    </lineage>
</organism>
<dbReference type="Gene3D" id="3.40.50.1820">
    <property type="entry name" value="alpha/beta hydrolase"/>
    <property type="match status" value="2"/>
</dbReference>
<dbReference type="InterPro" id="IPR029058">
    <property type="entry name" value="AB_hydrolase_fold"/>
</dbReference>
<evidence type="ECO:0000313" key="3">
    <source>
        <dbReference type="Proteomes" id="UP000006039"/>
    </source>
</evidence>
<protein>
    <submittedName>
        <fullName evidence="1 2">Uncharacterized protein</fullName>
    </submittedName>
</protein>
<dbReference type="SUPFAM" id="SSF53474">
    <property type="entry name" value="alpha/beta-Hydrolases"/>
    <property type="match status" value="1"/>
</dbReference>
<dbReference type="Proteomes" id="UP000006039">
    <property type="component" value="Unassembled WGS sequence"/>
</dbReference>
<dbReference type="EnsemblFungi" id="EJT77418">
    <property type="protein sequence ID" value="EJT77418"/>
    <property type="gene ID" value="GGTG_07330"/>
</dbReference>
<dbReference type="OrthoDB" id="294702at2759"/>
<dbReference type="VEuPathDB" id="FungiDB:GGTG_07330"/>
<accession>J3P1D3</accession>
<name>J3P1D3_GAET3</name>
<gene>
    <name evidence="2" type="primary">20347788</name>
    <name evidence="1" type="ORF">GGTG_07330</name>
</gene>
<reference evidence="2" key="5">
    <citation type="submission" date="2018-04" db="UniProtKB">
        <authorList>
            <consortium name="EnsemblFungi"/>
        </authorList>
    </citation>
    <scope>IDENTIFICATION</scope>
    <source>
        <strain evidence="2">R3-111a-1</strain>
    </source>
</reference>
<dbReference type="RefSeq" id="XP_009223418.1">
    <property type="nucleotide sequence ID" value="XM_009225154.1"/>
</dbReference>
<dbReference type="AlphaFoldDB" id="J3P1D3"/>
<keyword evidence="3" id="KW-1185">Reference proteome</keyword>
<reference evidence="3" key="1">
    <citation type="submission" date="2010-07" db="EMBL/GenBank/DDBJ databases">
        <title>The genome sequence of Gaeumannomyces graminis var. tritici strain R3-111a-1.</title>
        <authorList>
            <consortium name="The Broad Institute Genome Sequencing Platform"/>
            <person name="Ma L.-J."/>
            <person name="Dead R."/>
            <person name="Young S."/>
            <person name="Zeng Q."/>
            <person name="Koehrsen M."/>
            <person name="Alvarado L."/>
            <person name="Berlin A."/>
            <person name="Chapman S.B."/>
            <person name="Chen Z."/>
            <person name="Freedman E."/>
            <person name="Gellesch M."/>
            <person name="Goldberg J."/>
            <person name="Griggs A."/>
            <person name="Gujja S."/>
            <person name="Heilman E.R."/>
            <person name="Heiman D."/>
            <person name="Hepburn T."/>
            <person name="Howarth C."/>
            <person name="Jen D."/>
            <person name="Larson L."/>
            <person name="Mehta T."/>
            <person name="Neiman D."/>
            <person name="Pearson M."/>
            <person name="Roberts A."/>
            <person name="Saif S."/>
            <person name="Shea T."/>
            <person name="Shenoy N."/>
            <person name="Sisk P."/>
            <person name="Stolte C."/>
            <person name="Sykes S."/>
            <person name="Walk T."/>
            <person name="White J."/>
            <person name="Yandava C."/>
            <person name="Haas B."/>
            <person name="Nusbaum C."/>
            <person name="Birren B."/>
        </authorList>
    </citation>
    <scope>NUCLEOTIDE SEQUENCE [LARGE SCALE GENOMIC DNA]</scope>
    <source>
        <strain evidence="3">R3-111a-1</strain>
    </source>
</reference>
<reference evidence="1" key="3">
    <citation type="submission" date="2010-09" db="EMBL/GenBank/DDBJ databases">
        <title>Annotation of Gaeumannomyces graminis var. tritici R3-111a-1.</title>
        <authorList>
            <consortium name="The Broad Institute Genome Sequencing Platform"/>
            <person name="Ma L.-J."/>
            <person name="Dead R."/>
            <person name="Young S.K."/>
            <person name="Zeng Q."/>
            <person name="Gargeya S."/>
            <person name="Fitzgerald M."/>
            <person name="Haas B."/>
            <person name="Abouelleil A."/>
            <person name="Alvarado L."/>
            <person name="Arachchi H.M."/>
            <person name="Berlin A."/>
            <person name="Brown A."/>
            <person name="Chapman S.B."/>
            <person name="Chen Z."/>
            <person name="Dunbar C."/>
            <person name="Freedman E."/>
            <person name="Gearin G."/>
            <person name="Gellesch M."/>
            <person name="Goldberg J."/>
            <person name="Griggs A."/>
            <person name="Gujja S."/>
            <person name="Heiman D."/>
            <person name="Howarth C."/>
            <person name="Larson L."/>
            <person name="Lui A."/>
            <person name="MacDonald P.J.P."/>
            <person name="Mehta T."/>
            <person name="Montmayeur A."/>
            <person name="Murphy C."/>
            <person name="Neiman D."/>
            <person name="Pearson M."/>
            <person name="Priest M."/>
            <person name="Roberts A."/>
            <person name="Saif S."/>
            <person name="Shea T."/>
            <person name="Shenoy N."/>
            <person name="Sisk P."/>
            <person name="Stolte C."/>
            <person name="Sykes S."/>
            <person name="Yandava C."/>
            <person name="Wortman J."/>
            <person name="Nusbaum C."/>
            <person name="Birren B."/>
        </authorList>
    </citation>
    <scope>NUCLEOTIDE SEQUENCE</scope>
    <source>
        <strain evidence="1">R3-111a-1</strain>
    </source>
</reference>
<dbReference type="EMBL" id="GL385397">
    <property type="protein sequence ID" value="EJT77418.1"/>
    <property type="molecule type" value="Genomic_DNA"/>
</dbReference>
<evidence type="ECO:0000313" key="1">
    <source>
        <dbReference type="EMBL" id="EJT77418.1"/>
    </source>
</evidence>